<evidence type="ECO:0000313" key="2">
    <source>
        <dbReference type="Proteomes" id="UP001387100"/>
    </source>
</evidence>
<dbReference type="Pfam" id="PF10706">
    <property type="entry name" value="Aminoglyc_resit"/>
    <property type="match status" value="1"/>
</dbReference>
<dbReference type="Gene3D" id="3.30.460.40">
    <property type="match status" value="1"/>
</dbReference>
<keyword evidence="2" id="KW-1185">Reference proteome</keyword>
<evidence type="ECO:0008006" key="3">
    <source>
        <dbReference type="Google" id="ProtNLM"/>
    </source>
</evidence>
<organism evidence="1 2">
    <name type="scientific">Pseudokineococcus basanitobsidens</name>
    <dbReference type="NCBI Taxonomy" id="1926649"/>
    <lineage>
        <taxon>Bacteria</taxon>
        <taxon>Bacillati</taxon>
        <taxon>Actinomycetota</taxon>
        <taxon>Actinomycetes</taxon>
        <taxon>Kineosporiales</taxon>
        <taxon>Kineosporiaceae</taxon>
        <taxon>Pseudokineococcus</taxon>
    </lineage>
</organism>
<evidence type="ECO:0000313" key="1">
    <source>
        <dbReference type="EMBL" id="MEJ5946960.1"/>
    </source>
</evidence>
<name>A0ABU8RPD6_9ACTN</name>
<dbReference type="EMBL" id="JBBIAA010000044">
    <property type="protein sequence ID" value="MEJ5946960.1"/>
    <property type="molecule type" value="Genomic_DNA"/>
</dbReference>
<comment type="caution">
    <text evidence="1">The sequence shown here is derived from an EMBL/GenBank/DDBJ whole genome shotgun (WGS) entry which is preliminary data.</text>
</comment>
<proteinExistence type="predicted"/>
<dbReference type="InterPro" id="IPR019646">
    <property type="entry name" value="Aminoglyc_AdlTrfase"/>
</dbReference>
<protein>
    <recommendedName>
        <fullName evidence="3">Aminoglycoside-2''-adenylyltransferase</fullName>
    </recommendedName>
</protein>
<gene>
    <name evidence="1" type="ORF">WDZ17_16825</name>
</gene>
<dbReference type="Proteomes" id="UP001387100">
    <property type="component" value="Unassembled WGS sequence"/>
</dbReference>
<dbReference type="RefSeq" id="WP_339576333.1">
    <property type="nucleotide sequence ID" value="NZ_JBBIAA010000044.1"/>
</dbReference>
<reference evidence="1 2" key="1">
    <citation type="journal article" date="2017" name="Int. J. Syst. Evol. Microbiol.">
        <title>Pseudokineococcus basanitobsidens sp. nov., isolated from volcanic rock.</title>
        <authorList>
            <person name="Lee D.W."/>
            <person name="Park M.Y."/>
            <person name="Kim J.J."/>
            <person name="Kim B.S."/>
        </authorList>
    </citation>
    <scope>NUCLEOTIDE SEQUENCE [LARGE SCALE GENOMIC DNA]</scope>
    <source>
        <strain evidence="1 2">DSM 103726</strain>
    </source>
</reference>
<accession>A0ABU8RPD6</accession>
<sequence>MLERDEVVRLYGPWRRRTPLQAKQLLAGYPGPWWVAGGWAIEAFTARPRPHADLDMAIPRTDVALLVDYLAGRLDVWAADHGALRPLSAPASSAPTVPATCTNLWLRAGGDSPWEYDVLLSDVDDQGRTYRPAPGVSLPLEQALWTRDGVTYLAPQIQLLHKAHATRAKDDDDLQACLPLLTPSARDWLRASLDVVHPDHRWSRHLT</sequence>